<organism evidence="1 2">
    <name type="scientific">Saccharicrinis carchari</name>
    <dbReference type="NCBI Taxonomy" id="1168039"/>
    <lineage>
        <taxon>Bacteria</taxon>
        <taxon>Pseudomonadati</taxon>
        <taxon>Bacteroidota</taxon>
        <taxon>Bacteroidia</taxon>
        <taxon>Marinilabiliales</taxon>
        <taxon>Marinilabiliaceae</taxon>
        <taxon>Saccharicrinis</taxon>
    </lineage>
</organism>
<gene>
    <name evidence="1" type="ORF">SAMN06265379_101456</name>
</gene>
<evidence type="ECO:0000313" key="2">
    <source>
        <dbReference type="Proteomes" id="UP000319040"/>
    </source>
</evidence>
<dbReference type="AlphaFoldDB" id="A0A521AW16"/>
<dbReference type="EMBL" id="FXTB01000001">
    <property type="protein sequence ID" value="SMO39028.1"/>
    <property type="molecule type" value="Genomic_DNA"/>
</dbReference>
<proteinExistence type="predicted"/>
<evidence type="ECO:0000313" key="1">
    <source>
        <dbReference type="EMBL" id="SMO39028.1"/>
    </source>
</evidence>
<protein>
    <submittedName>
        <fullName evidence="1">Uncharacterized protein</fullName>
    </submittedName>
</protein>
<accession>A0A521AW16</accession>
<sequence>MIQMPISIVKKYDLGRVASGLTAALLNRTRVDFLLHFKKAGEK</sequence>
<name>A0A521AW16_SACCC</name>
<dbReference type="Proteomes" id="UP000319040">
    <property type="component" value="Unassembled WGS sequence"/>
</dbReference>
<keyword evidence="2" id="KW-1185">Reference proteome</keyword>
<reference evidence="1 2" key="1">
    <citation type="submission" date="2017-05" db="EMBL/GenBank/DDBJ databases">
        <authorList>
            <person name="Varghese N."/>
            <person name="Submissions S."/>
        </authorList>
    </citation>
    <scope>NUCLEOTIDE SEQUENCE [LARGE SCALE GENOMIC DNA]</scope>
    <source>
        <strain evidence="1 2">DSM 27040</strain>
    </source>
</reference>